<feature type="domain" description="FMN hydroxy acid dehydrogenase" evidence="6">
    <location>
        <begin position="1"/>
        <end position="358"/>
    </location>
</feature>
<accession>A0ABU3C032</accession>
<dbReference type="EMBL" id="JAVRIB010000006">
    <property type="protein sequence ID" value="MDT0634716.1"/>
    <property type="molecule type" value="Genomic_DNA"/>
</dbReference>
<evidence type="ECO:0000256" key="5">
    <source>
        <dbReference type="ARBA" id="ARBA00024042"/>
    </source>
</evidence>
<evidence type="ECO:0000256" key="4">
    <source>
        <dbReference type="ARBA" id="ARBA00023002"/>
    </source>
</evidence>
<protein>
    <submittedName>
        <fullName evidence="7">Alpha-hydroxy acid oxidase</fullName>
        <ecNumber evidence="7">1.-.-.-</ecNumber>
    </submittedName>
</protein>
<comment type="similarity">
    <text evidence="5">Belongs to the FMN-dependent alpha-hydroxy acid dehydrogenase family.</text>
</comment>
<dbReference type="PANTHER" id="PTHR10578:SF107">
    <property type="entry name" value="2-HYDROXYACID OXIDASE 1"/>
    <property type="match status" value="1"/>
</dbReference>
<dbReference type="InterPro" id="IPR012133">
    <property type="entry name" value="Alpha-hydoxy_acid_DH_FMN"/>
</dbReference>
<dbReference type="PANTHER" id="PTHR10578">
    <property type="entry name" value="S -2-HYDROXY-ACID OXIDASE-RELATED"/>
    <property type="match status" value="1"/>
</dbReference>
<evidence type="ECO:0000256" key="3">
    <source>
        <dbReference type="ARBA" id="ARBA00022643"/>
    </source>
</evidence>
<evidence type="ECO:0000313" key="7">
    <source>
        <dbReference type="EMBL" id="MDT0634716.1"/>
    </source>
</evidence>
<keyword evidence="2" id="KW-0285">Flavoprotein</keyword>
<evidence type="ECO:0000256" key="1">
    <source>
        <dbReference type="ARBA" id="ARBA00001917"/>
    </source>
</evidence>
<dbReference type="PROSITE" id="PS51349">
    <property type="entry name" value="FMN_HYDROXY_ACID_DH_2"/>
    <property type="match status" value="1"/>
</dbReference>
<comment type="caution">
    <text evidence="7">The sequence shown here is derived from an EMBL/GenBank/DDBJ whole genome shotgun (WGS) entry which is preliminary data.</text>
</comment>
<proteinExistence type="inferred from homology"/>
<evidence type="ECO:0000256" key="2">
    <source>
        <dbReference type="ARBA" id="ARBA00022630"/>
    </source>
</evidence>
<dbReference type="GO" id="GO:0016491">
    <property type="term" value="F:oxidoreductase activity"/>
    <property type="evidence" value="ECO:0007669"/>
    <property type="project" value="UniProtKB-KW"/>
</dbReference>
<comment type="cofactor">
    <cofactor evidence="1">
        <name>FMN</name>
        <dbReference type="ChEBI" id="CHEBI:58210"/>
    </cofactor>
</comment>
<dbReference type="PROSITE" id="PS00557">
    <property type="entry name" value="FMN_HYDROXY_ACID_DH_1"/>
    <property type="match status" value="1"/>
</dbReference>
<dbReference type="InterPro" id="IPR008259">
    <property type="entry name" value="FMN_hydac_DH_AS"/>
</dbReference>
<dbReference type="SUPFAM" id="SSF51395">
    <property type="entry name" value="FMN-linked oxidoreductases"/>
    <property type="match status" value="1"/>
</dbReference>
<dbReference type="CDD" id="cd02809">
    <property type="entry name" value="alpha_hydroxyacid_oxid_FMN"/>
    <property type="match status" value="1"/>
</dbReference>
<keyword evidence="4 7" id="KW-0560">Oxidoreductase</keyword>
<dbReference type="PIRSF" id="PIRSF000138">
    <property type="entry name" value="Al-hdrx_acd_dh"/>
    <property type="match status" value="1"/>
</dbReference>
<evidence type="ECO:0000259" key="6">
    <source>
        <dbReference type="PROSITE" id="PS51349"/>
    </source>
</evidence>
<keyword evidence="3" id="KW-0288">FMN</keyword>
<keyword evidence="8" id="KW-1185">Reference proteome</keyword>
<dbReference type="InterPro" id="IPR037396">
    <property type="entry name" value="FMN_HAD"/>
</dbReference>
<reference evidence="7 8" key="1">
    <citation type="submission" date="2023-09" db="EMBL/GenBank/DDBJ databases">
        <authorList>
            <person name="Rey-Velasco X."/>
        </authorList>
    </citation>
    <scope>NUCLEOTIDE SEQUENCE [LARGE SCALE GENOMIC DNA]</scope>
    <source>
        <strain evidence="7 8">W335</strain>
    </source>
</reference>
<dbReference type="Gene3D" id="3.20.20.70">
    <property type="entry name" value="Aldolase class I"/>
    <property type="match status" value="1"/>
</dbReference>
<dbReference type="Pfam" id="PF01070">
    <property type="entry name" value="FMN_dh"/>
    <property type="match status" value="1"/>
</dbReference>
<name>A0ABU3C032_9GAMM</name>
<organism evidence="7 8">
    <name type="scientific">Spectribacter hydrogenoxidans</name>
    <dbReference type="NCBI Taxonomy" id="3075608"/>
    <lineage>
        <taxon>Bacteria</taxon>
        <taxon>Pseudomonadati</taxon>
        <taxon>Pseudomonadota</taxon>
        <taxon>Gammaproteobacteria</taxon>
        <taxon>Salinisphaerales</taxon>
        <taxon>Salinisphaeraceae</taxon>
        <taxon>Spectribacter</taxon>
    </lineage>
</organism>
<dbReference type="InterPro" id="IPR013785">
    <property type="entry name" value="Aldolase_TIM"/>
</dbReference>
<evidence type="ECO:0000313" key="8">
    <source>
        <dbReference type="Proteomes" id="UP001251857"/>
    </source>
</evidence>
<dbReference type="EC" id="1.-.-.-" evidence="7"/>
<dbReference type="Proteomes" id="UP001251857">
    <property type="component" value="Unassembled WGS sequence"/>
</dbReference>
<gene>
    <name evidence="7" type="ORF">RM532_07075</name>
</gene>
<dbReference type="InterPro" id="IPR000262">
    <property type="entry name" value="FMN-dep_DH"/>
</dbReference>
<dbReference type="RefSeq" id="WP_311652521.1">
    <property type="nucleotide sequence ID" value="NZ_JAVRIB010000006.1"/>
</dbReference>
<sequence length="361" mass="38060">MTLLSVRDYERAANGQLSDATRDYYAGGASDELTLTANRTAFESIDLMPRTLCGATRPELATHLDDQPLALPLGIAPTAFHKLAHPEGETATARAAGEAGALFVLSSLSTTAMEPVFAATHAPRHFQLYMYRDRATTRDLVARAEAAGAGAIVLTADAPVWGLREADARNHFVLPPHLRAENLAAGADCLPESGGSGLATYMNEIVDGGITWDDLDWLCTNTPLPVWLKGVMHPDDARRAIDHGASGLVASNHGGRQLDRAPATIRALPAIARAVDGQVPLWLDGGIRRGADIFAALALGADGVMIGRPALWGLTVDGAAGVAAVLDILRRELANTMSLCGCASLAAINRDCLFDTRAIES</sequence>